<keyword evidence="1" id="KW-0175">Coiled coil</keyword>
<evidence type="ECO:0000256" key="2">
    <source>
        <dbReference type="SAM" id="SignalP"/>
    </source>
</evidence>
<keyword evidence="2" id="KW-0732">Signal</keyword>
<organism evidence="3 4">
    <name type="scientific">Bacillus spongiae</name>
    <dbReference type="NCBI Taxonomy" id="2683610"/>
    <lineage>
        <taxon>Bacteria</taxon>
        <taxon>Bacillati</taxon>
        <taxon>Bacillota</taxon>
        <taxon>Bacilli</taxon>
        <taxon>Bacillales</taxon>
        <taxon>Bacillaceae</taxon>
        <taxon>Bacillus</taxon>
    </lineage>
</organism>
<feature type="signal peptide" evidence="2">
    <location>
        <begin position="1"/>
        <end position="21"/>
    </location>
</feature>
<evidence type="ECO:0000313" key="4">
    <source>
        <dbReference type="Proteomes" id="UP001312865"/>
    </source>
</evidence>
<feature type="chain" id="PRO_5047535465" evidence="2">
    <location>
        <begin position="22"/>
        <end position="211"/>
    </location>
</feature>
<keyword evidence="4" id="KW-1185">Reference proteome</keyword>
<sequence length="211" mass="23917">MIKKVGLFALAGAITFGGVSAGSAYANFDGEKEGFKQFLNEERFAEKWSQLSDEEKETKVKAKAEELGIEVEGKSIEELKELLNEQRQQRLFDRAEKAGIDTEGKTVDEVKALLKEQAPKHKGKKMNKEDFIAKWNEFSDEEKEAKIKERAEELGIDVEGKSTEEIRELVTAERQQRLFDRAEKEGVDTEGKTVEEVKELLKEAIKSSKES</sequence>
<evidence type="ECO:0000256" key="1">
    <source>
        <dbReference type="SAM" id="Coils"/>
    </source>
</evidence>
<dbReference type="Proteomes" id="UP001312865">
    <property type="component" value="Unassembled WGS sequence"/>
</dbReference>
<feature type="coiled-coil region" evidence="1">
    <location>
        <begin position="69"/>
        <end position="96"/>
    </location>
</feature>
<dbReference type="RefSeq" id="WP_336585716.1">
    <property type="nucleotide sequence ID" value="NZ_JBBAXC010000003.1"/>
</dbReference>
<protein>
    <submittedName>
        <fullName evidence="3">Uncharacterized protein</fullName>
    </submittedName>
</protein>
<proteinExistence type="predicted"/>
<name>A0ABU8HAK6_9BACI</name>
<accession>A0ABU8HAK6</accession>
<evidence type="ECO:0000313" key="3">
    <source>
        <dbReference type="EMBL" id="MEI5906277.1"/>
    </source>
</evidence>
<comment type="caution">
    <text evidence="3">The sequence shown here is derived from an EMBL/GenBank/DDBJ whole genome shotgun (WGS) entry which is preliminary data.</text>
</comment>
<dbReference type="EMBL" id="JBBAXC010000003">
    <property type="protein sequence ID" value="MEI5906277.1"/>
    <property type="molecule type" value="Genomic_DNA"/>
</dbReference>
<gene>
    <name evidence="3" type="ORF">WAK64_04315</name>
</gene>
<reference evidence="3 4" key="1">
    <citation type="journal article" date="2018" name="J. Microbiol.">
        <title>Bacillus spongiae sp. nov., isolated from sponge of Jeju Island.</title>
        <authorList>
            <person name="Lee G.E."/>
            <person name="Im W.T."/>
            <person name="Park J.S."/>
        </authorList>
    </citation>
    <scope>NUCLEOTIDE SEQUENCE [LARGE SCALE GENOMIC DNA]</scope>
    <source>
        <strain evidence="3 4">135PIL107-10</strain>
    </source>
</reference>